<dbReference type="Pfam" id="PF00685">
    <property type="entry name" value="Sulfotransfer_1"/>
    <property type="match status" value="1"/>
</dbReference>
<organism evidence="4 5">
    <name type="scientific">Methylobacterium hispanicum</name>
    <dbReference type="NCBI Taxonomy" id="270350"/>
    <lineage>
        <taxon>Bacteria</taxon>
        <taxon>Pseudomonadati</taxon>
        <taxon>Pseudomonadota</taxon>
        <taxon>Alphaproteobacteria</taxon>
        <taxon>Hyphomicrobiales</taxon>
        <taxon>Methylobacteriaceae</taxon>
        <taxon>Methylobacterium</taxon>
    </lineage>
</organism>
<dbReference type="Gene3D" id="3.40.50.300">
    <property type="entry name" value="P-loop containing nucleotide triphosphate hydrolases"/>
    <property type="match status" value="1"/>
</dbReference>
<dbReference type="AlphaFoldDB" id="A0AAV4ZZC5"/>
<evidence type="ECO:0000259" key="3">
    <source>
        <dbReference type="Pfam" id="PF00685"/>
    </source>
</evidence>
<gene>
    <name evidence="4" type="ORF">BHAOGJBA_6298</name>
</gene>
<reference evidence="4" key="2">
    <citation type="submission" date="2021-08" db="EMBL/GenBank/DDBJ databases">
        <authorList>
            <person name="Tani A."/>
            <person name="Ola A."/>
            <person name="Ogura Y."/>
            <person name="Katsura K."/>
            <person name="Hayashi T."/>
        </authorList>
    </citation>
    <scope>NUCLEOTIDE SEQUENCE</scope>
    <source>
        <strain evidence="4">DSM 16372</strain>
    </source>
</reference>
<reference evidence="4" key="1">
    <citation type="journal article" date="2016" name="Front. Microbiol.">
        <title>Genome Sequence of the Piezophilic, Mesophilic Sulfate-Reducing Bacterium Desulfovibrio indicus J2T.</title>
        <authorList>
            <person name="Cao J."/>
            <person name="Maignien L."/>
            <person name="Shao Z."/>
            <person name="Alain K."/>
            <person name="Jebbar M."/>
        </authorList>
    </citation>
    <scope>NUCLEOTIDE SEQUENCE</scope>
    <source>
        <strain evidence="4">DSM 16372</strain>
    </source>
</reference>
<dbReference type="InterPro" id="IPR000863">
    <property type="entry name" value="Sulfotransferase_dom"/>
</dbReference>
<dbReference type="InterPro" id="IPR037359">
    <property type="entry name" value="NST/OST"/>
</dbReference>
<dbReference type="GO" id="GO:0008146">
    <property type="term" value="F:sulfotransferase activity"/>
    <property type="evidence" value="ECO:0007669"/>
    <property type="project" value="InterPro"/>
</dbReference>
<dbReference type="EMBL" id="BPQO01000060">
    <property type="protein sequence ID" value="GJD92741.1"/>
    <property type="molecule type" value="Genomic_DNA"/>
</dbReference>
<keyword evidence="1" id="KW-0808">Transferase</keyword>
<dbReference type="PANTHER" id="PTHR10605">
    <property type="entry name" value="HEPARAN SULFATE SULFOTRANSFERASE"/>
    <property type="match status" value="1"/>
</dbReference>
<evidence type="ECO:0000313" key="5">
    <source>
        <dbReference type="Proteomes" id="UP001055247"/>
    </source>
</evidence>
<evidence type="ECO:0000313" key="4">
    <source>
        <dbReference type="EMBL" id="GJD92741.1"/>
    </source>
</evidence>
<evidence type="ECO:0000256" key="1">
    <source>
        <dbReference type="ARBA" id="ARBA00022679"/>
    </source>
</evidence>
<dbReference type="SUPFAM" id="SSF52540">
    <property type="entry name" value="P-loop containing nucleoside triphosphate hydrolases"/>
    <property type="match status" value="1"/>
</dbReference>
<keyword evidence="5" id="KW-1185">Reference proteome</keyword>
<protein>
    <recommendedName>
        <fullName evidence="3">Sulfotransferase domain-containing protein</fullName>
    </recommendedName>
</protein>
<keyword evidence="2" id="KW-0325">Glycoprotein</keyword>
<dbReference type="PANTHER" id="PTHR10605:SF56">
    <property type="entry name" value="BIFUNCTIONAL HEPARAN SULFATE N-DEACETYLASE_N-SULFOTRANSFERASE"/>
    <property type="match status" value="1"/>
</dbReference>
<sequence length="267" mass="31263">MKAGMMARREYEVVMTGTPPVGFLIGGVQKGGTTALFEYLRRHAELQMADCKEVHFFDRDADIDWENPDYNIYHASFEEGNGRLRGEATPIYIYWPDSITRIYNYNPDMKMIFLFRDPVERAYSHWAMETRRRYDDRPFSWAIREGRTRVDDPIIRGHHRVYSYVERGFYANQLERVYNVFPERQVLNISSSDLSNFSDQVLRRVCDFLEISHFPENQKALRANVGSETTLLAPLSDADRLYLRSLYAADQLRFTELTGLRLVGEGK</sequence>
<proteinExistence type="predicted"/>
<name>A0AAV4ZZC5_9HYPH</name>
<dbReference type="InterPro" id="IPR027417">
    <property type="entry name" value="P-loop_NTPase"/>
</dbReference>
<dbReference type="RefSeq" id="WP_156453876.1">
    <property type="nucleotide sequence ID" value="NZ_BPQO01000060.1"/>
</dbReference>
<accession>A0AAV4ZZC5</accession>
<comment type="caution">
    <text evidence="4">The sequence shown here is derived from an EMBL/GenBank/DDBJ whole genome shotgun (WGS) entry which is preliminary data.</text>
</comment>
<dbReference type="Proteomes" id="UP001055247">
    <property type="component" value="Unassembled WGS sequence"/>
</dbReference>
<feature type="domain" description="Sulfotransferase" evidence="3">
    <location>
        <begin position="23"/>
        <end position="213"/>
    </location>
</feature>
<evidence type="ECO:0000256" key="2">
    <source>
        <dbReference type="ARBA" id="ARBA00023180"/>
    </source>
</evidence>